<dbReference type="RefSeq" id="WP_123217457.1">
    <property type="nucleotide sequence ID" value="NZ_RJTM01000120.1"/>
</dbReference>
<dbReference type="PROSITE" id="PS51201">
    <property type="entry name" value="RCK_N"/>
    <property type="match status" value="1"/>
</dbReference>
<dbReference type="InterPro" id="IPR006037">
    <property type="entry name" value="RCK_C"/>
</dbReference>
<dbReference type="SUPFAM" id="SSF116726">
    <property type="entry name" value="TrkA C-terminal domain-like"/>
    <property type="match status" value="1"/>
</dbReference>
<dbReference type="EMBL" id="RJTM01000120">
    <property type="protein sequence ID" value="RNL81903.1"/>
    <property type="molecule type" value="Genomic_DNA"/>
</dbReference>
<evidence type="ECO:0000259" key="2">
    <source>
        <dbReference type="PROSITE" id="PS51202"/>
    </source>
</evidence>
<dbReference type="PANTHER" id="PTHR43833">
    <property type="entry name" value="POTASSIUM CHANNEL PROTEIN 2-RELATED-RELATED"/>
    <property type="match status" value="1"/>
</dbReference>
<feature type="domain" description="RCK C-terminal" evidence="2">
    <location>
        <begin position="134"/>
        <end position="230"/>
    </location>
</feature>
<dbReference type="GO" id="GO:0008324">
    <property type="term" value="F:monoatomic cation transmembrane transporter activity"/>
    <property type="evidence" value="ECO:0007669"/>
    <property type="project" value="InterPro"/>
</dbReference>
<gene>
    <name evidence="3" type="ORF">ED312_18200</name>
</gene>
<dbReference type="Proteomes" id="UP000267469">
    <property type="component" value="Unassembled WGS sequence"/>
</dbReference>
<dbReference type="InterPro" id="IPR003148">
    <property type="entry name" value="RCK_N"/>
</dbReference>
<dbReference type="Pfam" id="PF02080">
    <property type="entry name" value="TrkA_C"/>
    <property type="match status" value="1"/>
</dbReference>
<dbReference type="InterPro" id="IPR036291">
    <property type="entry name" value="NAD(P)-bd_dom_sf"/>
</dbReference>
<reference evidence="3 4" key="1">
    <citation type="submission" date="2018-10" db="EMBL/GenBank/DDBJ databases">
        <title>Sinomicrobium pectinilyticum sp. nov., a pectinase-producing bacterium isolated from alkaline and saline soil, and emended description of the genus Sinomicrobium.</title>
        <authorList>
            <person name="Cheng B."/>
            <person name="Li C."/>
            <person name="Lai Q."/>
            <person name="Du M."/>
            <person name="Shao Z."/>
            <person name="Xu P."/>
            <person name="Yang C."/>
        </authorList>
    </citation>
    <scope>NUCLEOTIDE SEQUENCE [LARGE SCALE GENOMIC DNA]</scope>
    <source>
        <strain evidence="3 4">5DNS001</strain>
    </source>
</reference>
<organism evidence="3 4">
    <name type="scientific">Sinomicrobium pectinilyticum</name>
    <dbReference type="NCBI Taxonomy" id="1084421"/>
    <lineage>
        <taxon>Bacteria</taxon>
        <taxon>Pseudomonadati</taxon>
        <taxon>Bacteroidota</taxon>
        <taxon>Flavobacteriia</taxon>
        <taxon>Flavobacteriales</taxon>
        <taxon>Flavobacteriaceae</taxon>
        <taxon>Sinomicrobium</taxon>
    </lineage>
</organism>
<dbReference type="OrthoDB" id="9776294at2"/>
<evidence type="ECO:0000259" key="1">
    <source>
        <dbReference type="PROSITE" id="PS51201"/>
    </source>
</evidence>
<dbReference type="AlphaFoldDB" id="A0A3N0E296"/>
<sequence length="230" mass="25101">MKIIIIGLGNFGSSLAVYLTETGNEVIGVDNKMEKVDRLKDTIAHTVCMDATNELAYEAVPLKSADIAVIAIGENEGATIIATAIIKKLSKAKIISRSLSAIHDTVLHAMGIEIIVHPEQEFAEALAKKINLKSMINNFALDPNHSVSEIKALPEFEGKTLQEIDFRNEYNLNIITIIRKEIKTTFFGTRQSLGKVMGAVNKDTVVLANDILVVFGANKDIAKFCSMNEA</sequence>
<dbReference type="PANTHER" id="PTHR43833:SF7">
    <property type="entry name" value="KTR SYSTEM POTASSIUM UPTAKE PROTEIN C"/>
    <property type="match status" value="1"/>
</dbReference>
<dbReference type="PROSITE" id="PS51202">
    <property type="entry name" value="RCK_C"/>
    <property type="match status" value="1"/>
</dbReference>
<protein>
    <submittedName>
        <fullName evidence="3">TrkA family potassium uptake protein</fullName>
    </submittedName>
</protein>
<accession>A0A3N0E296</accession>
<proteinExistence type="predicted"/>
<dbReference type="InterPro" id="IPR036721">
    <property type="entry name" value="RCK_C_sf"/>
</dbReference>
<evidence type="ECO:0000313" key="4">
    <source>
        <dbReference type="Proteomes" id="UP000267469"/>
    </source>
</evidence>
<dbReference type="Gene3D" id="3.30.70.1450">
    <property type="entry name" value="Regulator of K+ conductance, C-terminal domain"/>
    <property type="match status" value="1"/>
</dbReference>
<dbReference type="GO" id="GO:0006813">
    <property type="term" value="P:potassium ion transport"/>
    <property type="evidence" value="ECO:0007669"/>
    <property type="project" value="InterPro"/>
</dbReference>
<dbReference type="Pfam" id="PF02254">
    <property type="entry name" value="TrkA_N"/>
    <property type="match status" value="1"/>
</dbReference>
<dbReference type="Gene3D" id="3.40.50.720">
    <property type="entry name" value="NAD(P)-binding Rossmann-like Domain"/>
    <property type="match status" value="1"/>
</dbReference>
<name>A0A3N0E296_SINP1</name>
<dbReference type="InterPro" id="IPR050721">
    <property type="entry name" value="Trk_Ktr_HKT_K-transport"/>
</dbReference>
<keyword evidence="4" id="KW-1185">Reference proteome</keyword>
<comment type="caution">
    <text evidence="3">The sequence shown here is derived from an EMBL/GenBank/DDBJ whole genome shotgun (WGS) entry which is preliminary data.</text>
</comment>
<feature type="domain" description="RCK N-terminal" evidence="1">
    <location>
        <begin position="1"/>
        <end position="116"/>
    </location>
</feature>
<dbReference type="SUPFAM" id="SSF51735">
    <property type="entry name" value="NAD(P)-binding Rossmann-fold domains"/>
    <property type="match status" value="1"/>
</dbReference>
<evidence type="ECO:0000313" key="3">
    <source>
        <dbReference type="EMBL" id="RNL81903.1"/>
    </source>
</evidence>